<feature type="chain" id="PRO_5002102130" description="DUF4893 domain-containing protein" evidence="2">
    <location>
        <begin position="23"/>
        <end position="255"/>
    </location>
</feature>
<dbReference type="PROSITE" id="PS51257">
    <property type="entry name" value="PROKAR_LIPOPROTEIN"/>
    <property type="match status" value="1"/>
</dbReference>
<reference evidence="3 4" key="1">
    <citation type="submission" date="2014-12" db="EMBL/GenBank/DDBJ databases">
        <title>Genome sequencing of Brevundimonas nasdae TPW30.</title>
        <authorList>
            <person name="Tan P.W."/>
            <person name="Chan K.-G."/>
        </authorList>
    </citation>
    <scope>NUCLEOTIDE SEQUENCE [LARGE SCALE GENOMIC DNA]</scope>
    <source>
        <strain evidence="3 4">TPW30</strain>
    </source>
</reference>
<evidence type="ECO:0000313" key="3">
    <source>
        <dbReference type="EMBL" id="KIC60354.1"/>
    </source>
</evidence>
<name>A0A0B4CGH4_9CAUL</name>
<dbReference type="Pfam" id="PF16233">
    <property type="entry name" value="DUF4893"/>
    <property type="match status" value="1"/>
</dbReference>
<protein>
    <recommendedName>
        <fullName evidence="5">DUF4893 domain-containing protein</fullName>
    </recommendedName>
</protein>
<evidence type="ECO:0000313" key="4">
    <source>
        <dbReference type="Proteomes" id="UP000031166"/>
    </source>
</evidence>
<evidence type="ECO:0000256" key="1">
    <source>
        <dbReference type="SAM" id="MobiDB-lite"/>
    </source>
</evidence>
<comment type="caution">
    <text evidence="3">The sequence shown here is derived from an EMBL/GenBank/DDBJ whole genome shotgun (WGS) entry which is preliminary data.</text>
</comment>
<dbReference type="Proteomes" id="UP000031166">
    <property type="component" value="Unassembled WGS sequence"/>
</dbReference>
<dbReference type="EMBL" id="JWSY01000004">
    <property type="protein sequence ID" value="KIC60354.1"/>
    <property type="molecule type" value="Genomic_DNA"/>
</dbReference>
<gene>
    <name evidence="3" type="ORF">RM53_02490</name>
</gene>
<dbReference type="AlphaFoldDB" id="A0A0B4CGH4"/>
<evidence type="ECO:0008006" key="5">
    <source>
        <dbReference type="Google" id="ProtNLM"/>
    </source>
</evidence>
<dbReference type="STRING" id="172043.RM53_02490"/>
<sequence length="255" mass="27274">METLMRRTPLAVLALMTTTALAACGDDRPASPAAPVTPAAPASPATPASPADPATPASAATPQQPATPAGGMQGGTDSWRQVAKAGDASLLGRLDQAWRMARDEAEHGGFARQVEALGPLADPNAAQTGRIQPGPGTYRCRTIKMGRRVEGQGLAYVEYPWFACSVELTRGGDLVLTKTTGSQRTRGLIYPDTDRRAVYVGAQAWGADEKTFPAYGERAERDQVGVIERVGQNRWRLVLPWPKQEAKLELLEITR</sequence>
<keyword evidence="2" id="KW-0732">Signal</keyword>
<accession>A0A0B4CGH4</accession>
<organism evidence="3 4">
    <name type="scientific">Brevundimonas nasdae</name>
    <dbReference type="NCBI Taxonomy" id="172043"/>
    <lineage>
        <taxon>Bacteria</taxon>
        <taxon>Pseudomonadati</taxon>
        <taxon>Pseudomonadota</taxon>
        <taxon>Alphaproteobacteria</taxon>
        <taxon>Caulobacterales</taxon>
        <taxon>Caulobacteraceae</taxon>
        <taxon>Brevundimonas</taxon>
    </lineage>
</organism>
<feature type="region of interest" description="Disordered" evidence="1">
    <location>
        <begin position="26"/>
        <end position="78"/>
    </location>
</feature>
<proteinExistence type="predicted"/>
<dbReference type="InterPro" id="IPR032609">
    <property type="entry name" value="DUF4893"/>
</dbReference>
<feature type="compositionally biased region" description="Low complexity" evidence="1">
    <location>
        <begin position="30"/>
        <end position="69"/>
    </location>
</feature>
<evidence type="ECO:0000256" key="2">
    <source>
        <dbReference type="SAM" id="SignalP"/>
    </source>
</evidence>
<feature type="signal peptide" evidence="2">
    <location>
        <begin position="1"/>
        <end position="22"/>
    </location>
</feature>